<dbReference type="Pfam" id="PF14054">
    <property type="entry name" value="DUF4249"/>
    <property type="match status" value="1"/>
</dbReference>
<dbReference type="EMBL" id="JAATJH010000005">
    <property type="protein sequence ID" value="NJC27390.1"/>
    <property type="molecule type" value="Genomic_DNA"/>
</dbReference>
<dbReference type="InterPro" id="IPR025345">
    <property type="entry name" value="DUF4249"/>
</dbReference>
<evidence type="ECO:0000313" key="1">
    <source>
        <dbReference type="EMBL" id="NJC27390.1"/>
    </source>
</evidence>
<dbReference type="Proteomes" id="UP000770785">
    <property type="component" value="Unassembled WGS sequence"/>
</dbReference>
<accession>A0ABX0XDN7</accession>
<evidence type="ECO:0008006" key="3">
    <source>
        <dbReference type="Google" id="ProtNLM"/>
    </source>
</evidence>
<sequence length="304" mass="32930">MVKCLSKLCLLLIMMGCGLLVVSCNSGLLEIELPDQNSEQIVMYGFVDTAGAEIQLARAGNPNDTFFLAEDRSVGGALVAITNLNTGEQISLRDQGNGRYTSMDSFQSDASYTVSATVPGYGEIMARDIEIPLPLLSSELLLTNLDLDTNNVIRANRISASIALSYLKYPSFSNGITLFNLIGEGSVNGRDRISPDLLEEITVGCGFQSGALLVWPNDCYVNTDEVTIPILVRQEIEGSNAPDSLLLRLSVVQKIFVDNVQSLNINTFNFDNIFIEANTYQSNISGGLGVVSGRSFSEHVVPLR</sequence>
<comment type="caution">
    <text evidence="1">The sequence shown here is derived from an EMBL/GenBank/DDBJ whole genome shotgun (WGS) entry which is preliminary data.</text>
</comment>
<name>A0ABX0XDN7_9BACT</name>
<gene>
    <name evidence="1" type="ORF">GGR27_002907</name>
</gene>
<dbReference type="PROSITE" id="PS51257">
    <property type="entry name" value="PROKAR_LIPOPROTEIN"/>
    <property type="match status" value="1"/>
</dbReference>
<keyword evidence="2" id="KW-1185">Reference proteome</keyword>
<proteinExistence type="predicted"/>
<protein>
    <recommendedName>
        <fullName evidence="3">DUF4249 family protein</fullName>
    </recommendedName>
</protein>
<organism evidence="1 2">
    <name type="scientific">Neolewinella antarctica</name>
    <dbReference type="NCBI Taxonomy" id="442734"/>
    <lineage>
        <taxon>Bacteria</taxon>
        <taxon>Pseudomonadati</taxon>
        <taxon>Bacteroidota</taxon>
        <taxon>Saprospiria</taxon>
        <taxon>Saprospirales</taxon>
        <taxon>Lewinellaceae</taxon>
        <taxon>Neolewinella</taxon>
    </lineage>
</organism>
<evidence type="ECO:0000313" key="2">
    <source>
        <dbReference type="Proteomes" id="UP000770785"/>
    </source>
</evidence>
<reference evidence="1 2" key="1">
    <citation type="submission" date="2020-03" db="EMBL/GenBank/DDBJ databases">
        <title>Genomic Encyclopedia of Type Strains, Phase IV (KMG-IV): sequencing the most valuable type-strain genomes for metagenomic binning, comparative biology and taxonomic classification.</title>
        <authorList>
            <person name="Goeker M."/>
        </authorList>
    </citation>
    <scope>NUCLEOTIDE SEQUENCE [LARGE SCALE GENOMIC DNA]</scope>
    <source>
        <strain evidence="1 2">DSM 105096</strain>
    </source>
</reference>